<keyword evidence="2" id="KW-1185">Reference proteome</keyword>
<organism evidence="1 2">
    <name type="scientific">Novipirellula rosea</name>
    <dbReference type="NCBI Taxonomy" id="1031540"/>
    <lineage>
        <taxon>Bacteria</taxon>
        <taxon>Pseudomonadati</taxon>
        <taxon>Planctomycetota</taxon>
        <taxon>Planctomycetia</taxon>
        <taxon>Pirellulales</taxon>
        <taxon>Pirellulaceae</taxon>
        <taxon>Novipirellula</taxon>
    </lineage>
</organism>
<name>A0ABP8NFQ7_9BACT</name>
<dbReference type="EMBL" id="BAABGA010000073">
    <property type="protein sequence ID" value="GAA4465082.1"/>
    <property type="molecule type" value="Genomic_DNA"/>
</dbReference>
<evidence type="ECO:0000313" key="2">
    <source>
        <dbReference type="Proteomes" id="UP001500840"/>
    </source>
</evidence>
<dbReference type="Proteomes" id="UP001500840">
    <property type="component" value="Unassembled WGS sequence"/>
</dbReference>
<proteinExistence type="predicted"/>
<comment type="caution">
    <text evidence="1">The sequence shown here is derived from an EMBL/GenBank/DDBJ whole genome shotgun (WGS) entry which is preliminary data.</text>
</comment>
<sequence>MNQSGHQQWTRCQNSKLDFTELALDNDVKVGLPFTQGIRMFVSFRFSIFAIRYLTFCATGIIAGTGASSKLVAQDFGIIEQRLGGIVADGELTLQQASVMLHALHEFAEHREREVRDHRRRIGVDDAMQNEAREALQDSGIRGERLERTMQVLTRLSSAMRSTDHRVGISPETRHHLKSQLDLSDDQIARVVTLANRFQHSDRHNATTESIVDWIETIWMDLRRDVESGDLSKDEAWQQWQKVKATKIASKLKHNLEAGNLSEDRVEQIKEMIEKHESRLKSNSEGHQD</sequence>
<protein>
    <submittedName>
        <fullName evidence="1">Uncharacterized protein</fullName>
    </submittedName>
</protein>
<gene>
    <name evidence="1" type="ORF">GCM10023156_52330</name>
</gene>
<reference evidence="2" key="1">
    <citation type="journal article" date="2019" name="Int. J. Syst. Evol. Microbiol.">
        <title>The Global Catalogue of Microorganisms (GCM) 10K type strain sequencing project: providing services to taxonomists for standard genome sequencing and annotation.</title>
        <authorList>
            <consortium name="The Broad Institute Genomics Platform"/>
            <consortium name="The Broad Institute Genome Sequencing Center for Infectious Disease"/>
            <person name="Wu L."/>
            <person name="Ma J."/>
        </authorList>
    </citation>
    <scope>NUCLEOTIDE SEQUENCE [LARGE SCALE GENOMIC DNA]</scope>
    <source>
        <strain evidence="2">JCM 17759</strain>
    </source>
</reference>
<accession>A0ABP8NFQ7</accession>
<evidence type="ECO:0000313" key="1">
    <source>
        <dbReference type="EMBL" id="GAA4465082.1"/>
    </source>
</evidence>